<evidence type="ECO:0000313" key="2">
    <source>
        <dbReference type="EMBL" id="SEP89787.1"/>
    </source>
</evidence>
<dbReference type="RefSeq" id="WP_091467096.1">
    <property type="nucleotide sequence ID" value="NZ_FOEI01000003.1"/>
</dbReference>
<dbReference type="Proteomes" id="UP000198648">
    <property type="component" value="Unassembled WGS sequence"/>
</dbReference>
<dbReference type="STRING" id="1299341.SAMN05444005_10384"/>
<reference evidence="2 3" key="1">
    <citation type="submission" date="2016-10" db="EMBL/GenBank/DDBJ databases">
        <authorList>
            <person name="de Groot N.N."/>
        </authorList>
    </citation>
    <scope>NUCLEOTIDE SEQUENCE [LARGE SCALE GENOMIC DNA]</scope>
    <source>
        <strain evidence="2 3">DSM 27078</strain>
    </source>
</reference>
<sequence>MRFFLVIVFFIICSICHSQSTLIGKVINVTNQTLANANIIALPTSNGKNLKFSTANSKGEYSLTLDTNTTYEITVSYIGYHEQKLIFEANSENKIYDFILKPKENKIEEIVIKYEYKPIEIKKDTVTFNVKSFTNGNERKLKEALEKMPGVEVDKNGGVTFQGKKVTQTMVENRNFFGGGSKLAVENIPADALDKIEFIDNFSANGVLKEVSESDQLAMNVKLKKDKLKFVFGDIQGAAEIANDNNFNLVHAGLFYYAPKINVGYIGDINTIGKSTFTYEDVMRFSGGYSSFLNERKSLTNLYSLANDNKDVVKNESQFSAINLDTKVNKVNLTGYSIFSKTFISSHAITKNQYFQNATTIFEDKSDNTFVNNLMNITNVQLDYQPNKNEKWLYNAQYQFSKNNNKIDLNTSTTLSNIFFENLLKSKNNIFKQYAEWHKKIANKHTLTFVINHQFENSTPEKNWKTNEAFLTNFIPIQTDSEYLIYQTKEIENNTIDFLLKHYWILNNANHLYTNIGVSNWQTDLITSENQILTNGNINDFNSGGFGNNLEYNLTNAFFGLEYKFKIKKFLIKPILYLHNYNLKTFQNSKNTISKLLLQPQFNADYEFNENEKASFKYKLVNSFSEANNYVDNYVLQSYNTVFKGNALLENETFHNLSLNYSNRKYFNSFNWFAFLTYNKKTTSIRNQLVIDGINQFSTPVLTDNPENNWRLAGNFSKKIYKINLSFNALLNWFDYLQTVNNELTRYERTNQIFTIKARTQNKKWPDFSIGYTKGFGNLKGVTTSKNFNESFETALNFRFLKDFVFEINYDNYITKNNNNNKTYFEIANSSLRYNKKNSPLTFEIFVNNILNTKIKNNISISDYIISENKTFILPRIVMLSLTYKL</sequence>
<evidence type="ECO:0000313" key="3">
    <source>
        <dbReference type="Proteomes" id="UP000198648"/>
    </source>
</evidence>
<accession>A0A1H9BM09</accession>
<feature type="signal peptide" evidence="1">
    <location>
        <begin position="1"/>
        <end position="20"/>
    </location>
</feature>
<evidence type="ECO:0000256" key="1">
    <source>
        <dbReference type="SAM" id="SignalP"/>
    </source>
</evidence>
<dbReference type="Pfam" id="PF13715">
    <property type="entry name" value="CarbopepD_reg_2"/>
    <property type="match status" value="1"/>
</dbReference>
<dbReference type="OrthoDB" id="603275at2"/>
<organism evidence="2 3">
    <name type="scientific">Flavobacterium urocaniciphilum</name>
    <dbReference type="NCBI Taxonomy" id="1299341"/>
    <lineage>
        <taxon>Bacteria</taxon>
        <taxon>Pseudomonadati</taxon>
        <taxon>Bacteroidota</taxon>
        <taxon>Flavobacteriia</taxon>
        <taxon>Flavobacteriales</taxon>
        <taxon>Flavobacteriaceae</taxon>
        <taxon>Flavobacterium</taxon>
    </lineage>
</organism>
<protein>
    <submittedName>
        <fullName evidence="2">CarboxypepD_reg-like domain-containing protein</fullName>
    </submittedName>
</protein>
<keyword evidence="3" id="KW-1185">Reference proteome</keyword>
<proteinExistence type="predicted"/>
<feature type="chain" id="PRO_5011634596" evidence="1">
    <location>
        <begin position="21"/>
        <end position="886"/>
    </location>
</feature>
<dbReference type="InterPro" id="IPR008969">
    <property type="entry name" value="CarboxyPept-like_regulatory"/>
</dbReference>
<name>A0A1H9BM09_9FLAO</name>
<dbReference type="SUPFAM" id="SSF56935">
    <property type="entry name" value="Porins"/>
    <property type="match status" value="1"/>
</dbReference>
<keyword evidence="1" id="KW-0732">Signal</keyword>
<dbReference type="SUPFAM" id="SSF49464">
    <property type="entry name" value="Carboxypeptidase regulatory domain-like"/>
    <property type="match status" value="1"/>
</dbReference>
<dbReference type="AlphaFoldDB" id="A0A1H9BM09"/>
<dbReference type="EMBL" id="FOEI01000003">
    <property type="protein sequence ID" value="SEP89787.1"/>
    <property type="molecule type" value="Genomic_DNA"/>
</dbReference>
<gene>
    <name evidence="2" type="ORF">SAMN05444005_10384</name>
</gene>
<dbReference type="Gene3D" id="2.60.40.1120">
    <property type="entry name" value="Carboxypeptidase-like, regulatory domain"/>
    <property type="match status" value="1"/>
</dbReference>